<keyword evidence="2 5" id="KW-0812">Transmembrane</keyword>
<evidence type="ECO:0000256" key="5">
    <source>
        <dbReference type="PROSITE-ProRule" id="PRU00581"/>
    </source>
</evidence>
<dbReference type="GO" id="GO:0016020">
    <property type="term" value="C:membrane"/>
    <property type="evidence" value="ECO:0007669"/>
    <property type="project" value="UniProtKB-SubCell"/>
</dbReference>
<dbReference type="KEGG" id="hazt:108674112"/>
<keyword evidence="9" id="KW-1185">Reference proteome</keyword>
<dbReference type="GeneID" id="108674112"/>
<dbReference type="PROSITE" id="PS51225">
    <property type="entry name" value="MARVEL"/>
    <property type="match status" value="1"/>
</dbReference>
<evidence type="ECO:0000313" key="9">
    <source>
        <dbReference type="Proteomes" id="UP000694843"/>
    </source>
</evidence>
<evidence type="ECO:0000259" key="8">
    <source>
        <dbReference type="PROSITE" id="PS51225"/>
    </source>
</evidence>
<evidence type="ECO:0000256" key="7">
    <source>
        <dbReference type="SAM" id="Phobius"/>
    </source>
</evidence>
<feature type="transmembrane region" description="Helical" evidence="7">
    <location>
        <begin position="81"/>
        <end position="102"/>
    </location>
</feature>
<evidence type="ECO:0000256" key="2">
    <source>
        <dbReference type="ARBA" id="ARBA00022692"/>
    </source>
</evidence>
<evidence type="ECO:0000256" key="4">
    <source>
        <dbReference type="ARBA" id="ARBA00023136"/>
    </source>
</evidence>
<feature type="transmembrane region" description="Helical" evidence="7">
    <location>
        <begin position="16"/>
        <end position="35"/>
    </location>
</feature>
<feature type="compositionally biased region" description="Pro residues" evidence="6">
    <location>
        <begin position="158"/>
        <end position="170"/>
    </location>
</feature>
<evidence type="ECO:0000256" key="1">
    <source>
        <dbReference type="ARBA" id="ARBA00004141"/>
    </source>
</evidence>
<feature type="domain" description="MARVEL" evidence="8">
    <location>
        <begin position="6"/>
        <end position="134"/>
    </location>
</feature>
<feature type="transmembrane region" description="Helical" evidence="7">
    <location>
        <begin position="47"/>
        <end position="69"/>
    </location>
</feature>
<keyword evidence="3 7" id="KW-1133">Transmembrane helix</keyword>
<accession>A0A8B7NUW6</accession>
<dbReference type="Proteomes" id="UP000694843">
    <property type="component" value="Unplaced"/>
</dbReference>
<proteinExistence type="predicted"/>
<dbReference type="InterPro" id="IPR008253">
    <property type="entry name" value="Marvel"/>
</dbReference>
<evidence type="ECO:0000313" key="10">
    <source>
        <dbReference type="RefSeq" id="XP_018017505.1"/>
    </source>
</evidence>
<feature type="transmembrane region" description="Helical" evidence="7">
    <location>
        <begin position="108"/>
        <end position="128"/>
    </location>
</feature>
<protein>
    <submittedName>
        <fullName evidence="10">Uncharacterized protein LOC108674112</fullName>
    </submittedName>
</protein>
<dbReference type="OrthoDB" id="6366505at2759"/>
<sequence>MADLSIFFSKSGITKLVELLFLIVAMATFFSLHVVRPGNTADQDSAYFITAMVVSAFLQTCFLLIVYVFGGMAIQKTLYEFIVNSFYALMLMVAAIVMFTVAKIDAGAIVSGIFTLLATVAYGADIYFSLVNMGALARTDTQGVNAPPMPAGVNSQPFTPPPTYVPPPSLVGPGPYVVPNQDRNNVNSGDLGTTRS</sequence>
<feature type="compositionally biased region" description="Polar residues" evidence="6">
    <location>
        <begin position="181"/>
        <end position="196"/>
    </location>
</feature>
<reference evidence="10" key="1">
    <citation type="submission" date="2025-08" db="UniProtKB">
        <authorList>
            <consortium name="RefSeq"/>
        </authorList>
    </citation>
    <scope>IDENTIFICATION</scope>
    <source>
        <tissue evidence="10">Whole organism</tissue>
    </source>
</reference>
<keyword evidence="4 5" id="KW-0472">Membrane</keyword>
<dbReference type="RefSeq" id="XP_018017505.1">
    <property type="nucleotide sequence ID" value="XM_018162016.2"/>
</dbReference>
<feature type="region of interest" description="Disordered" evidence="6">
    <location>
        <begin position="148"/>
        <end position="196"/>
    </location>
</feature>
<organism evidence="9 10">
    <name type="scientific">Hyalella azteca</name>
    <name type="common">Amphipod</name>
    <dbReference type="NCBI Taxonomy" id="294128"/>
    <lineage>
        <taxon>Eukaryota</taxon>
        <taxon>Metazoa</taxon>
        <taxon>Ecdysozoa</taxon>
        <taxon>Arthropoda</taxon>
        <taxon>Crustacea</taxon>
        <taxon>Multicrustacea</taxon>
        <taxon>Malacostraca</taxon>
        <taxon>Eumalacostraca</taxon>
        <taxon>Peracarida</taxon>
        <taxon>Amphipoda</taxon>
        <taxon>Senticaudata</taxon>
        <taxon>Talitrida</taxon>
        <taxon>Talitroidea</taxon>
        <taxon>Hyalellidae</taxon>
        <taxon>Hyalella</taxon>
    </lineage>
</organism>
<gene>
    <name evidence="10" type="primary">LOC108674112</name>
</gene>
<name>A0A8B7NUW6_HYAAZ</name>
<comment type="subcellular location">
    <subcellularLocation>
        <location evidence="1">Membrane</location>
        <topology evidence="1">Multi-pass membrane protein</topology>
    </subcellularLocation>
</comment>
<evidence type="ECO:0000256" key="3">
    <source>
        <dbReference type="ARBA" id="ARBA00022989"/>
    </source>
</evidence>
<dbReference type="AlphaFoldDB" id="A0A8B7NUW6"/>
<evidence type="ECO:0000256" key="6">
    <source>
        <dbReference type="SAM" id="MobiDB-lite"/>
    </source>
</evidence>